<dbReference type="AlphaFoldDB" id="A0A484RIH3"/>
<dbReference type="Gene3D" id="3.55.50.30">
    <property type="match status" value="1"/>
</dbReference>
<name>A0A484RIH3_9ZZZZ</name>
<evidence type="ECO:0000259" key="1">
    <source>
        <dbReference type="Pfam" id="PF04773"/>
    </source>
</evidence>
<evidence type="ECO:0000313" key="4">
    <source>
        <dbReference type="EMBL" id="VFR60308.1"/>
    </source>
</evidence>
<evidence type="ECO:0000313" key="3">
    <source>
        <dbReference type="EMBL" id="VFR49886.1"/>
    </source>
</evidence>
<gene>
    <name evidence="3" type="ORF">ANT2_2694</name>
    <name evidence="4" type="ORF">ANT3_2696</name>
</gene>
<dbReference type="GO" id="GO:0016989">
    <property type="term" value="F:sigma factor antagonist activity"/>
    <property type="evidence" value="ECO:0007669"/>
    <property type="project" value="TreeGrafter"/>
</dbReference>
<proteinExistence type="predicted"/>
<dbReference type="InterPro" id="IPR032623">
    <property type="entry name" value="FecR_N"/>
</dbReference>
<feature type="domain" description="FecR protein" evidence="1">
    <location>
        <begin position="127"/>
        <end position="216"/>
    </location>
</feature>
<evidence type="ECO:0000259" key="2">
    <source>
        <dbReference type="Pfam" id="PF16220"/>
    </source>
</evidence>
<dbReference type="PIRSF" id="PIRSF018266">
    <property type="entry name" value="FecR"/>
    <property type="match status" value="1"/>
</dbReference>
<sequence>MKPLDTFPGLNDTASAVLRKEARDWAVKLKSGQPTQRDVDAFKQWRAQSHAHGQAWRLASEEWRALGGSAQGYLATHPERVPKPTRPSVSRRLFLGAAAGALGSAAVAGVLHPPLGLWPSWQEMGADLRTATGEQRELRLNSQVQVALNTQTSVSLPRERAMPSIALISGEAAVSAWQASCEVRVDDSRIVLTDGDLEVRRLSGGRVRVRCQSGEARVQQAGMDVVLAGPQQLTYDASGVVEAARPLVSSASDWRRGVVVFDNLPLAEAVEEINRYRRGRVVLVNAALADRRFSAAFEIAALDDAIALLGAMHKINVRQVGDFVFLS</sequence>
<dbReference type="Pfam" id="PF16220">
    <property type="entry name" value="DUF4880"/>
    <property type="match status" value="1"/>
</dbReference>
<protein>
    <submittedName>
        <fullName evidence="3">Sigma factor regulator VreR (Cytoplasmic membrane-localized) of trans-envelope signaling system</fullName>
    </submittedName>
</protein>
<dbReference type="InterPro" id="IPR012373">
    <property type="entry name" value="Ferrdict_sens_TM"/>
</dbReference>
<feature type="domain" description="FecR N-terminal" evidence="2">
    <location>
        <begin position="20"/>
        <end position="59"/>
    </location>
</feature>
<dbReference type="InterPro" id="IPR006860">
    <property type="entry name" value="FecR"/>
</dbReference>
<organism evidence="3">
    <name type="scientific">plant metagenome</name>
    <dbReference type="NCBI Taxonomy" id="1297885"/>
    <lineage>
        <taxon>unclassified sequences</taxon>
        <taxon>metagenomes</taxon>
        <taxon>organismal metagenomes</taxon>
    </lineage>
</organism>
<dbReference type="PANTHER" id="PTHR30273:SF2">
    <property type="entry name" value="PROTEIN FECR"/>
    <property type="match status" value="1"/>
</dbReference>
<dbReference type="Pfam" id="PF04773">
    <property type="entry name" value="FecR"/>
    <property type="match status" value="1"/>
</dbReference>
<dbReference type="Gene3D" id="2.60.120.1440">
    <property type="match status" value="1"/>
</dbReference>
<accession>A0A484RIH3</accession>
<dbReference type="PANTHER" id="PTHR30273">
    <property type="entry name" value="PERIPLASMIC SIGNAL SENSOR AND SIGMA FACTOR ACTIVATOR FECR-RELATED"/>
    <property type="match status" value="1"/>
</dbReference>
<dbReference type="EMBL" id="CAADIG010000025">
    <property type="protein sequence ID" value="VFR49886.1"/>
    <property type="molecule type" value="Genomic_DNA"/>
</dbReference>
<reference evidence="3" key="1">
    <citation type="submission" date="2019-03" db="EMBL/GenBank/DDBJ databases">
        <authorList>
            <person name="Danneels B."/>
        </authorList>
    </citation>
    <scope>NUCLEOTIDE SEQUENCE</scope>
</reference>
<dbReference type="EMBL" id="CAADID010000007">
    <property type="protein sequence ID" value="VFR60308.1"/>
    <property type="molecule type" value="Genomic_DNA"/>
</dbReference>